<feature type="region of interest" description="Disordered" evidence="1">
    <location>
        <begin position="186"/>
        <end position="245"/>
    </location>
</feature>
<accession>A0AAV6SDC8</accession>
<keyword evidence="3" id="KW-1185">Reference proteome</keyword>
<gene>
    <name evidence="2" type="ORF">JOB18_049197</name>
</gene>
<feature type="compositionally biased region" description="Polar residues" evidence="1">
    <location>
        <begin position="186"/>
        <end position="209"/>
    </location>
</feature>
<feature type="region of interest" description="Disordered" evidence="1">
    <location>
        <begin position="1015"/>
        <end position="1053"/>
    </location>
</feature>
<feature type="compositionally biased region" description="Polar residues" evidence="1">
    <location>
        <begin position="476"/>
        <end position="498"/>
    </location>
</feature>
<name>A0AAV6SDC8_SOLSE</name>
<dbReference type="EMBL" id="JAGKHQ010000006">
    <property type="protein sequence ID" value="KAG7515060.1"/>
    <property type="molecule type" value="Genomic_DNA"/>
</dbReference>
<feature type="compositionally biased region" description="Basic and acidic residues" evidence="1">
    <location>
        <begin position="753"/>
        <end position="767"/>
    </location>
</feature>
<feature type="region of interest" description="Disordered" evidence="1">
    <location>
        <begin position="470"/>
        <end position="498"/>
    </location>
</feature>
<evidence type="ECO:0000313" key="3">
    <source>
        <dbReference type="Proteomes" id="UP000693946"/>
    </source>
</evidence>
<feature type="region of interest" description="Disordered" evidence="1">
    <location>
        <begin position="961"/>
        <end position="998"/>
    </location>
</feature>
<reference evidence="2 3" key="1">
    <citation type="journal article" date="2021" name="Sci. Rep.">
        <title>Chromosome anchoring in Senegalese sole (Solea senegalensis) reveals sex-associated markers and genome rearrangements in flatfish.</title>
        <authorList>
            <person name="Guerrero-Cozar I."/>
            <person name="Gomez-Garrido J."/>
            <person name="Berbel C."/>
            <person name="Martinez-Blanch J.F."/>
            <person name="Alioto T."/>
            <person name="Claros M.G."/>
            <person name="Gagnaire P.A."/>
            <person name="Manchado M."/>
        </authorList>
    </citation>
    <scope>NUCLEOTIDE SEQUENCE [LARGE SCALE GENOMIC DNA]</scope>
    <source>
        <strain evidence="2">Sse05_10M</strain>
    </source>
</reference>
<feature type="compositionally biased region" description="Basic and acidic residues" evidence="1">
    <location>
        <begin position="694"/>
        <end position="705"/>
    </location>
</feature>
<feature type="region of interest" description="Disordered" evidence="1">
    <location>
        <begin position="753"/>
        <end position="783"/>
    </location>
</feature>
<feature type="compositionally biased region" description="Polar residues" evidence="1">
    <location>
        <begin position="707"/>
        <end position="718"/>
    </location>
</feature>
<comment type="caution">
    <text evidence="2">The sequence shown here is derived from an EMBL/GenBank/DDBJ whole genome shotgun (WGS) entry which is preliminary data.</text>
</comment>
<evidence type="ECO:0000313" key="2">
    <source>
        <dbReference type="EMBL" id="KAG7515060.1"/>
    </source>
</evidence>
<protein>
    <submittedName>
        <fullName evidence="2">Uncharacterized protein</fullName>
    </submittedName>
</protein>
<feature type="compositionally biased region" description="Polar residues" evidence="1">
    <location>
        <begin position="231"/>
        <end position="245"/>
    </location>
</feature>
<evidence type="ECO:0000256" key="1">
    <source>
        <dbReference type="SAM" id="MobiDB-lite"/>
    </source>
</evidence>
<dbReference type="AlphaFoldDB" id="A0AAV6SDC8"/>
<feature type="compositionally biased region" description="Basic and acidic residues" evidence="1">
    <location>
        <begin position="1015"/>
        <end position="1024"/>
    </location>
</feature>
<sequence>MDSLEKIDSNTEESDSLTDKLVLVVIKQTMVDIADLKMSLCKWNAQERHVYGDNEDVFKLGPVTKEKADEYLARYFNNQLKATKSLRVHQEDKDTKCSISPSLTSFFERAQMLPPALSKTGRMYKDCKNVMIPETRSSFRYLTGSKQGRKTASPASSSPTVWWKTAYTPSSLTELSTPEMINSRSQAFEETGSLSPAMSENGSTHSSALALSESKGHKENSKKVMIPETRPSCSSSTRSGMNIETIPSFTSPAALTVKGDSENIMISETRLSSKWSTRLGLSRNTPSSLTTYKAMSTPEMAESCSQAFEETHSLTSALSEKEGIFMTLDQKSSSKCSTRSDVSGNTPSPLQTTIAVSEMEDSCQATSLFQALSKKRGHEVSKHRIIPIKRSSSKCSTRSEVRGETAFPASSSPIALSVNPEMENSCSQAYAETYSLSPASLTSSAALTKANYSDLSCFKVLEKQGDSKKVIAPEKPSSNNCSTRSQVRSSPALSLPNTTSASTCDLADSCFQAFEENRSLSQVLLEIKEIHSVSPALSEKEGHEGESKNIVYPEVRSSYNCFTRSEVESKKAFPYSLSTTTRSISTLESPSSCSTRSEVKGITVPSASCSMAKSLSPALLEKVGHYEDSDSVAIQEKRLSSKCSTRSGVSRNTPCPCPTVIVAGSTPEMAESCSHAFEETHGCSLSQKGGHDKDGNIFTISEKRSSSKYSTRSGVSGNTPSPLPTIIAVLEMEDICSQAFEETACSLAISEKGGHDEDRKNVPETRSARLKVGKKTVSPTSTAVPNHKMVDSCSPAFKGTKCLSPVKSDKEGHGRHIENVIIPEIKPSSTKLGSKKTAPPTLPITATLTEATLRSMYPGAADEDLRWFTYRLAHYFIMLEKEGYRDRKNMIFEVRPSSICSTSSELNRKTGSPATATIEITEPTLGRSNTYDCQKQENKQNESVWSKFFRTWRKNKIHPLSQDDQKEDFFTPPSPPCTREDQCQPKNKTAELQSKNKKSVWRKLFHTRRNKIHSLTREDQKKDSCAPQALSPTTVEPCQPKDNIDEKQKKKNKWGKSVWKNFMCLWKKNKIHSLSREDWPPPHHV</sequence>
<dbReference type="Proteomes" id="UP000693946">
    <property type="component" value="Linkage Group LG14"/>
</dbReference>
<proteinExistence type="predicted"/>
<feature type="region of interest" description="Disordered" evidence="1">
    <location>
        <begin position="694"/>
        <end position="718"/>
    </location>
</feature>
<feature type="compositionally biased region" description="Polar residues" evidence="1">
    <location>
        <begin position="984"/>
        <end position="993"/>
    </location>
</feature>
<organism evidence="2 3">
    <name type="scientific">Solea senegalensis</name>
    <name type="common">Senegalese sole</name>
    <dbReference type="NCBI Taxonomy" id="28829"/>
    <lineage>
        <taxon>Eukaryota</taxon>
        <taxon>Metazoa</taxon>
        <taxon>Chordata</taxon>
        <taxon>Craniata</taxon>
        <taxon>Vertebrata</taxon>
        <taxon>Euteleostomi</taxon>
        <taxon>Actinopterygii</taxon>
        <taxon>Neopterygii</taxon>
        <taxon>Teleostei</taxon>
        <taxon>Neoteleostei</taxon>
        <taxon>Acanthomorphata</taxon>
        <taxon>Carangaria</taxon>
        <taxon>Pleuronectiformes</taxon>
        <taxon>Pleuronectoidei</taxon>
        <taxon>Soleidae</taxon>
        <taxon>Solea</taxon>
    </lineage>
</organism>